<dbReference type="InterPro" id="IPR042869">
    <property type="entry name" value="ARHGAP11A/B"/>
</dbReference>
<feature type="region of interest" description="Disordered" evidence="1">
    <location>
        <begin position="735"/>
        <end position="807"/>
    </location>
</feature>
<feature type="compositionally biased region" description="Basic and acidic residues" evidence="1">
    <location>
        <begin position="357"/>
        <end position="371"/>
    </location>
</feature>
<keyword evidence="4" id="KW-1185">Reference proteome</keyword>
<dbReference type="SMART" id="SM00324">
    <property type="entry name" value="RhoGAP"/>
    <property type="match status" value="1"/>
</dbReference>
<dbReference type="PROSITE" id="PS50238">
    <property type="entry name" value="RHOGAP"/>
    <property type="match status" value="1"/>
</dbReference>
<evidence type="ECO:0000259" key="2">
    <source>
        <dbReference type="PROSITE" id="PS50238"/>
    </source>
</evidence>
<accession>A0A9N9QM56</accession>
<dbReference type="GO" id="GO:0007165">
    <property type="term" value="P:signal transduction"/>
    <property type="evidence" value="ECO:0007669"/>
    <property type="project" value="InterPro"/>
</dbReference>
<feature type="compositionally biased region" description="Basic residues" evidence="1">
    <location>
        <begin position="372"/>
        <end position="381"/>
    </location>
</feature>
<dbReference type="AlphaFoldDB" id="A0A9N9QM56"/>
<feature type="compositionally biased region" description="Polar residues" evidence="1">
    <location>
        <begin position="568"/>
        <end position="583"/>
    </location>
</feature>
<evidence type="ECO:0000313" key="3">
    <source>
        <dbReference type="EMBL" id="CAG9764719.1"/>
    </source>
</evidence>
<dbReference type="InterPro" id="IPR008936">
    <property type="entry name" value="Rho_GTPase_activation_prot"/>
</dbReference>
<proteinExistence type="predicted"/>
<evidence type="ECO:0000256" key="1">
    <source>
        <dbReference type="SAM" id="MobiDB-lite"/>
    </source>
</evidence>
<dbReference type="Proteomes" id="UP001152799">
    <property type="component" value="Chromosome 2"/>
</dbReference>
<feature type="compositionally biased region" description="Basic residues" evidence="1">
    <location>
        <begin position="785"/>
        <end position="799"/>
    </location>
</feature>
<feature type="compositionally biased region" description="Low complexity" evidence="1">
    <location>
        <begin position="389"/>
        <end position="404"/>
    </location>
</feature>
<dbReference type="Pfam" id="PF00620">
    <property type="entry name" value="RhoGAP"/>
    <property type="match status" value="1"/>
</dbReference>
<evidence type="ECO:0000313" key="4">
    <source>
        <dbReference type="Proteomes" id="UP001152799"/>
    </source>
</evidence>
<feature type="region of interest" description="Disordered" evidence="1">
    <location>
        <begin position="556"/>
        <end position="596"/>
    </location>
</feature>
<sequence length="881" mass="99913">MFMNDVNRKEEIRNIAIQHLKQYGIKYRSKKSRVPVQQVSRHGKKFFKVPLVNLETETVTLTNGQQLIIPKRVHEICSYVLTKVQTEGIFRREGLKSRQNEIKSSLDRGCPLGDGHNVIDVAVVLKSFLRELPEPLIPHAYNDLFLMCSLSKKTPKEILECILLACLLLPSENLNVLSYLMQFFYEVASFSVYNKMSFSNLSILVGPNIFPMDDKLAPKSSLTITRICDITKLLIENSRSIGFIPDNIIQQIGQLSDENEKRRKTKRRSGSLTRMLNGLKKIVSSKTEEEVTSYAVTPDLLLTPTIQPSIKKRLKSESGLSVKKKKDISTKLPDCALLNTPFTPSRTPISVNPNGKKPQDQDNTSDKEKKMHWYMRSRSMKSLKEEDSITSSSTTTTDTRGNSSAPKSLLERRWSAVSNVANFRKKKRISCAATKKELAMATRNNKPEDADYVRVPKIEYEDFKSRVTAIERRISMELDSVQNHMDNDNNVNKEIAHEKDNNIQNVQTAYQMTLETSSLSPTTDQLAKRLSRDLRIRRSSEQKIIRSPSARKIGTIRRRSTEREKKNSQINRNQSWHLGTSTAPLLPRVSTRRKRPLNKDEAIISQMNLQPEVTPPRKLPTNNETNLQRSVSFPKSNKRKTLNTLSRIDCTFNLAKANIHQSSPTIDSMASRSSHCHTSGESSEHWVSAENFFAGCKTPLEEEVSVNARASIAKLRSQNVGMVLAKARLFDNLKDSDTSCSSNRSQPSSAKKTPKSAKNTSLTPRSSNSARMSYRIKALRAEKRSNKKSSSHSPRRKQAIQKQRLQNIGRQLVRSNNFSDSSMEISDSNTPCRNIRMSPKKTTHVNVPYIKMPLVVKTPKRLCRTPGVDKKTPFRVMATPL</sequence>
<feature type="domain" description="Rho-GAP" evidence="2">
    <location>
        <begin position="52"/>
        <end position="242"/>
    </location>
</feature>
<feature type="region of interest" description="Disordered" evidence="1">
    <location>
        <begin position="335"/>
        <end position="410"/>
    </location>
</feature>
<reference evidence="3" key="1">
    <citation type="submission" date="2022-01" db="EMBL/GenBank/DDBJ databases">
        <authorList>
            <person name="King R."/>
        </authorList>
    </citation>
    <scope>NUCLEOTIDE SEQUENCE</scope>
</reference>
<dbReference type="GO" id="GO:0005096">
    <property type="term" value="F:GTPase activator activity"/>
    <property type="evidence" value="ECO:0007669"/>
    <property type="project" value="TreeGrafter"/>
</dbReference>
<dbReference type="SUPFAM" id="SSF48350">
    <property type="entry name" value="GTPase activation domain, GAP"/>
    <property type="match status" value="1"/>
</dbReference>
<dbReference type="OrthoDB" id="410651at2759"/>
<dbReference type="Gene3D" id="1.10.555.10">
    <property type="entry name" value="Rho GTPase activation protein"/>
    <property type="match status" value="1"/>
</dbReference>
<organism evidence="3 4">
    <name type="scientific">Ceutorhynchus assimilis</name>
    <name type="common">cabbage seed weevil</name>
    <dbReference type="NCBI Taxonomy" id="467358"/>
    <lineage>
        <taxon>Eukaryota</taxon>
        <taxon>Metazoa</taxon>
        <taxon>Ecdysozoa</taxon>
        <taxon>Arthropoda</taxon>
        <taxon>Hexapoda</taxon>
        <taxon>Insecta</taxon>
        <taxon>Pterygota</taxon>
        <taxon>Neoptera</taxon>
        <taxon>Endopterygota</taxon>
        <taxon>Coleoptera</taxon>
        <taxon>Polyphaga</taxon>
        <taxon>Cucujiformia</taxon>
        <taxon>Curculionidae</taxon>
        <taxon>Ceutorhynchinae</taxon>
        <taxon>Ceutorhynchus</taxon>
    </lineage>
</organism>
<protein>
    <recommendedName>
        <fullName evidence="2">Rho-GAP domain-containing protein</fullName>
    </recommendedName>
</protein>
<feature type="compositionally biased region" description="Polar residues" evidence="1">
    <location>
        <begin position="762"/>
        <end position="771"/>
    </location>
</feature>
<dbReference type="PANTHER" id="PTHR15670:SF4">
    <property type="entry name" value="RHO GTPASE-ACTIVATING PROTEIN 11A"/>
    <property type="match status" value="1"/>
</dbReference>
<name>A0A9N9QM56_9CUCU</name>
<dbReference type="PANTHER" id="PTHR15670">
    <property type="entry name" value="RHO GTPASE ACTIVATING PROTEIN 11A"/>
    <property type="match status" value="1"/>
</dbReference>
<feature type="compositionally biased region" description="Low complexity" evidence="1">
    <location>
        <begin position="747"/>
        <end position="761"/>
    </location>
</feature>
<feature type="compositionally biased region" description="Polar residues" evidence="1">
    <location>
        <begin position="340"/>
        <end position="353"/>
    </location>
</feature>
<dbReference type="EMBL" id="OU892278">
    <property type="protein sequence ID" value="CAG9764719.1"/>
    <property type="molecule type" value="Genomic_DNA"/>
</dbReference>
<dbReference type="InterPro" id="IPR000198">
    <property type="entry name" value="RhoGAP_dom"/>
</dbReference>
<gene>
    <name evidence="3" type="ORF">CEUTPL_LOCUS5351</name>
</gene>